<dbReference type="InterPro" id="IPR046348">
    <property type="entry name" value="SIS_dom_sf"/>
</dbReference>
<dbReference type="Pfam" id="PF01380">
    <property type="entry name" value="SIS"/>
    <property type="match status" value="1"/>
</dbReference>
<dbReference type="PANTHER" id="PTHR42745">
    <property type="match status" value="1"/>
</dbReference>
<organism evidence="5 6">
    <name type="scientific">Candidatus Sungiibacteriota bacterium</name>
    <dbReference type="NCBI Taxonomy" id="2750080"/>
    <lineage>
        <taxon>Bacteria</taxon>
        <taxon>Candidatus Sungiibacteriota</taxon>
    </lineage>
</organism>
<dbReference type="CDD" id="cd05014">
    <property type="entry name" value="SIS_Kpsf"/>
    <property type="match status" value="1"/>
</dbReference>
<feature type="domain" description="SIS" evidence="4">
    <location>
        <begin position="35"/>
        <end position="182"/>
    </location>
</feature>
<dbReference type="FunFam" id="3.40.50.10490:FF:000011">
    <property type="entry name" value="Arabinose 5-phosphate isomerase"/>
    <property type="match status" value="1"/>
</dbReference>
<evidence type="ECO:0000259" key="4">
    <source>
        <dbReference type="PROSITE" id="PS51464"/>
    </source>
</evidence>
<dbReference type="Gene3D" id="3.40.50.10490">
    <property type="entry name" value="Glucose-6-phosphate isomerase like protein, domain 1"/>
    <property type="match status" value="1"/>
</dbReference>
<name>A0A7T5RK22_9BACT</name>
<proteinExistence type="inferred from homology"/>
<dbReference type="PANTHER" id="PTHR42745:SF1">
    <property type="entry name" value="ARABINOSE 5-PHOSPHATE ISOMERASE KDSD"/>
    <property type="match status" value="1"/>
</dbReference>
<protein>
    <submittedName>
        <fullName evidence="5">SIS domain-containing protein</fullName>
    </submittedName>
</protein>
<evidence type="ECO:0000256" key="2">
    <source>
        <dbReference type="ARBA" id="ARBA00022737"/>
    </source>
</evidence>
<evidence type="ECO:0000256" key="1">
    <source>
        <dbReference type="ARBA" id="ARBA00008165"/>
    </source>
</evidence>
<dbReference type="GO" id="GO:1901135">
    <property type="term" value="P:carbohydrate derivative metabolic process"/>
    <property type="evidence" value="ECO:0007669"/>
    <property type="project" value="InterPro"/>
</dbReference>
<dbReference type="InterPro" id="IPR050986">
    <property type="entry name" value="GutQ/KpsF_isomerases"/>
</dbReference>
<dbReference type="GO" id="GO:0019146">
    <property type="term" value="F:arabinose-5-phosphate isomerase activity"/>
    <property type="evidence" value="ECO:0007669"/>
    <property type="project" value="UniProtKB-ARBA"/>
</dbReference>
<comment type="similarity">
    <text evidence="1">Belongs to the SIS family. GutQ/KpsF subfamily.</text>
</comment>
<gene>
    <name evidence="5" type="ORF">HYW89_04015</name>
</gene>
<dbReference type="PROSITE" id="PS51464">
    <property type="entry name" value="SIS"/>
    <property type="match status" value="1"/>
</dbReference>
<dbReference type="AlphaFoldDB" id="A0A7T5RK22"/>
<evidence type="ECO:0000313" key="6">
    <source>
        <dbReference type="Proteomes" id="UP000595618"/>
    </source>
</evidence>
<accession>A0A7T5RK22</accession>
<dbReference type="EMBL" id="CP066690">
    <property type="protein sequence ID" value="QQG45135.1"/>
    <property type="molecule type" value="Genomic_DNA"/>
</dbReference>
<sequence length="204" mass="21967">MPKINILQIGKEVLKNEADAIQTVGKNLDSSFIKTIELLYHAKGKIVLAGIGKSGIVARKIAATLSSTGTFSLFVHPVEALHGDFGMVQKDDVIIVISHSGETPEVVNFINILKSHGNKIIAITANKTSTIAKLSDIILLTHVKEEACKICTTFNLAPTTSALAELALGDAMSSALQEMKGFKREHFMKFHPGGTLGKSKIFKK</sequence>
<reference evidence="5 6" key="1">
    <citation type="submission" date="2020-07" db="EMBL/GenBank/DDBJ databases">
        <title>Huge and variable diversity of episymbiotic CPR bacteria and DPANN archaea in groundwater ecosystems.</title>
        <authorList>
            <person name="He C.Y."/>
            <person name="Keren R."/>
            <person name="Whittaker M."/>
            <person name="Farag I.F."/>
            <person name="Doudna J."/>
            <person name="Cate J.H.D."/>
            <person name="Banfield J.F."/>
        </authorList>
    </citation>
    <scope>NUCLEOTIDE SEQUENCE [LARGE SCALE GENOMIC DNA]</scope>
    <source>
        <strain evidence="5">NC_groundwater_541_Ag_S-0.1um_46_50</strain>
    </source>
</reference>
<dbReference type="SUPFAM" id="SSF53697">
    <property type="entry name" value="SIS domain"/>
    <property type="match status" value="1"/>
</dbReference>
<keyword evidence="3" id="KW-0129">CBS domain</keyword>
<keyword evidence="2" id="KW-0677">Repeat</keyword>
<dbReference type="InterPro" id="IPR035474">
    <property type="entry name" value="SIS_Kpsf"/>
</dbReference>
<dbReference type="GO" id="GO:0097367">
    <property type="term" value="F:carbohydrate derivative binding"/>
    <property type="evidence" value="ECO:0007669"/>
    <property type="project" value="InterPro"/>
</dbReference>
<evidence type="ECO:0000256" key="3">
    <source>
        <dbReference type="ARBA" id="ARBA00023122"/>
    </source>
</evidence>
<dbReference type="InterPro" id="IPR001347">
    <property type="entry name" value="SIS_dom"/>
</dbReference>
<evidence type="ECO:0000313" key="5">
    <source>
        <dbReference type="EMBL" id="QQG45135.1"/>
    </source>
</evidence>
<dbReference type="Proteomes" id="UP000595618">
    <property type="component" value="Chromosome"/>
</dbReference>